<organism evidence="3 4">
    <name type="scientific">Panagrellus redivivus</name>
    <name type="common">Microworm</name>
    <dbReference type="NCBI Taxonomy" id="6233"/>
    <lineage>
        <taxon>Eukaryota</taxon>
        <taxon>Metazoa</taxon>
        <taxon>Ecdysozoa</taxon>
        <taxon>Nematoda</taxon>
        <taxon>Chromadorea</taxon>
        <taxon>Rhabditida</taxon>
        <taxon>Tylenchina</taxon>
        <taxon>Panagrolaimomorpha</taxon>
        <taxon>Panagrolaimoidea</taxon>
        <taxon>Panagrolaimidae</taxon>
        <taxon>Panagrellus</taxon>
    </lineage>
</organism>
<evidence type="ECO:0000313" key="3">
    <source>
        <dbReference type="Proteomes" id="UP000492821"/>
    </source>
</evidence>
<feature type="transmembrane region" description="Helical" evidence="1">
    <location>
        <begin position="111"/>
        <end position="129"/>
    </location>
</feature>
<dbReference type="AlphaFoldDB" id="A0A7E4UWA8"/>
<keyword evidence="2" id="KW-0732">Signal</keyword>
<sequence>MRSISIVILLTSVLLPVVTSKISCYVDRHGGIAEDCDYCGFLNLTARVGNQTYTDVNFQCYSTIGIIGGLLIPRIDMCQKTSTMGYNGAAQTVESYICFDNLCNSFCNAAVLNYSFISIMLTVLAIIAIKL</sequence>
<feature type="chain" id="PRO_5028863742" evidence="2">
    <location>
        <begin position="21"/>
        <end position="131"/>
    </location>
</feature>
<dbReference type="WBParaSite" id="Pan_g13618.t1">
    <property type="protein sequence ID" value="Pan_g13618.t1"/>
    <property type="gene ID" value="Pan_g13618"/>
</dbReference>
<proteinExistence type="predicted"/>
<feature type="signal peptide" evidence="2">
    <location>
        <begin position="1"/>
        <end position="20"/>
    </location>
</feature>
<accession>A0A7E4UWA8</accession>
<keyword evidence="1" id="KW-0472">Membrane</keyword>
<name>A0A7E4UWA8_PANRE</name>
<keyword evidence="1" id="KW-0812">Transmembrane</keyword>
<evidence type="ECO:0000313" key="4">
    <source>
        <dbReference type="WBParaSite" id="Pan_g13618.t1"/>
    </source>
</evidence>
<reference evidence="3" key="1">
    <citation type="journal article" date="2013" name="Genetics">
        <title>The draft genome and transcriptome of Panagrellus redivivus are shaped by the harsh demands of a free-living lifestyle.</title>
        <authorList>
            <person name="Srinivasan J."/>
            <person name="Dillman A.R."/>
            <person name="Macchietto M.G."/>
            <person name="Heikkinen L."/>
            <person name="Lakso M."/>
            <person name="Fracchia K.M."/>
            <person name="Antoshechkin I."/>
            <person name="Mortazavi A."/>
            <person name="Wong G."/>
            <person name="Sternberg P.W."/>
        </authorList>
    </citation>
    <scope>NUCLEOTIDE SEQUENCE [LARGE SCALE GENOMIC DNA]</scope>
    <source>
        <strain evidence="3">MT8872</strain>
    </source>
</reference>
<dbReference type="Proteomes" id="UP000492821">
    <property type="component" value="Unassembled WGS sequence"/>
</dbReference>
<protein>
    <submittedName>
        <fullName evidence="4">Protein quiver</fullName>
    </submittedName>
</protein>
<evidence type="ECO:0000256" key="2">
    <source>
        <dbReference type="SAM" id="SignalP"/>
    </source>
</evidence>
<keyword evidence="1" id="KW-1133">Transmembrane helix</keyword>
<keyword evidence="3" id="KW-1185">Reference proteome</keyword>
<evidence type="ECO:0000256" key="1">
    <source>
        <dbReference type="SAM" id="Phobius"/>
    </source>
</evidence>
<reference evidence="4" key="2">
    <citation type="submission" date="2020-10" db="UniProtKB">
        <authorList>
            <consortium name="WormBaseParasite"/>
        </authorList>
    </citation>
    <scope>IDENTIFICATION</scope>
</reference>